<feature type="domain" description="HTH tetR-type" evidence="6">
    <location>
        <begin position="9"/>
        <end position="69"/>
    </location>
</feature>
<reference evidence="7 10" key="1">
    <citation type="submission" date="2016-11" db="EMBL/GenBank/DDBJ databases">
        <authorList>
            <person name="Jaros S."/>
            <person name="Januszkiewicz K."/>
            <person name="Wedrychowicz H."/>
        </authorList>
    </citation>
    <scope>NUCLEOTIDE SEQUENCE [LARGE SCALE GENOMIC DNA]</scope>
    <source>
        <strain evidence="7">NVI 5450</strain>
    </source>
</reference>
<evidence type="ECO:0000256" key="1">
    <source>
        <dbReference type="ARBA" id="ARBA00022491"/>
    </source>
</evidence>
<dbReference type="Pfam" id="PF13977">
    <property type="entry name" value="TetR_C_6"/>
    <property type="match status" value="1"/>
</dbReference>
<reference evidence="8 9" key="2">
    <citation type="submission" date="2016-11" db="EMBL/GenBank/DDBJ databases">
        <authorList>
            <person name="Klemetsen T."/>
        </authorList>
    </citation>
    <scope>NUCLEOTIDE SEQUENCE [LARGE SCALE GENOMIC DNA]</scope>
    <source>
        <strain evidence="8">MT 2528</strain>
    </source>
</reference>
<evidence type="ECO:0000256" key="4">
    <source>
        <dbReference type="ARBA" id="ARBA00023163"/>
    </source>
</evidence>
<dbReference type="Proteomes" id="UP000182660">
    <property type="component" value="Unassembled WGS sequence"/>
</dbReference>
<dbReference type="Proteomes" id="UP000183794">
    <property type="component" value="Unassembled WGS sequence"/>
</dbReference>
<keyword evidence="2" id="KW-0805">Transcription regulation</keyword>
<name>A0A090IEI1_9GAMM</name>
<evidence type="ECO:0000256" key="3">
    <source>
        <dbReference type="ARBA" id="ARBA00023125"/>
    </source>
</evidence>
<protein>
    <submittedName>
        <fullName evidence="7 8">Transcription regulator protein</fullName>
    </submittedName>
</protein>
<dbReference type="Pfam" id="PF00440">
    <property type="entry name" value="TetR_N"/>
    <property type="match status" value="1"/>
</dbReference>
<evidence type="ECO:0000313" key="9">
    <source>
        <dbReference type="Proteomes" id="UP000182660"/>
    </source>
</evidence>
<dbReference type="InterPro" id="IPR039538">
    <property type="entry name" value="BetI_C"/>
</dbReference>
<feature type="DNA-binding region" description="H-T-H motif" evidence="5">
    <location>
        <begin position="32"/>
        <end position="51"/>
    </location>
</feature>
<evidence type="ECO:0000256" key="5">
    <source>
        <dbReference type="PROSITE-ProRule" id="PRU00335"/>
    </source>
</evidence>
<dbReference type="RefSeq" id="WP_045109520.1">
    <property type="nucleotide sequence ID" value="NZ_CAWQZC010000047.1"/>
</dbReference>
<gene>
    <name evidence="8" type="ORF">MT2528_4676</name>
    <name evidence="7" type="ORF">NVI5450_0718</name>
</gene>
<evidence type="ECO:0000313" key="10">
    <source>
        <dbReference type="Proteomes" id="UP000183794"/>
    </source>
</evidence>
<dbReference type="PROSITE" id="PS50977">
    <property type="entry name" value="HTH_TETR_2"/>
    <property type="match status" value="1"/>
</dbReference>
<evidence type="ECO:0000259" key="6">
    <source>
        <dbReference type="PROSITE" id="PS50977"/>
    </source>
</evidence>
<dbReference type="SUPFAM" id="SSF48498">
    <property type="entry name" value="Tetracyclin repressor-like, C-terminal domain"/>
    <property type="match status" value="1"/>
</dbReference>
<dbReference type="KEGG" id="mvs:MVIS_1159"/>
<sequence length="206" mass="22962">MPAKGTKGKNRKQELINATLDCIANEGLQKTTVRNVAEYANVTNGLIRFYFSGKDELIRAAYSALLEIMYVNSRVEINDLEVCAKTRLQHFIQATLSEPIVSPRTVLLWANFLPMTYIDPEMAAIRTNEYAKTTKILEPLIRAALATEDISVDHHECEVLAIKINALIDGLWLEGSMASYKFKDNELVNIGIDSASAILSISLEKV</sequence>
<proteinExistence type="predicted"/>
<dbReference type="PROSITE" id="PS01081">
    <property type="entry name" value="HTH_TETR_1"/>
    <property type="match status" value="1"/>
</dbReference>
<keyword evidence="4" id="KW-0804">Transcription</keyword>
<dbReference type="OrthoDB" id="63332at2"/>
<dbReference type="InterPro" id="IPR009057">
    <property type="entry name" value="Homeodomain-like_sf"/>
</dbReference>
<keyword evidence="3 5" id="KW-0238">DNA-binding</keyword>
<keyword evidence="1" id="KW-0678">Repressor</keyword>
<dbReference type="PATRIC" id="fig|80854.5.peg.1225"/>
<organism evidence="7 10">
    <name type="scientific">Moritella viscosa</name>
    <dbReference type="NCBI Taxonomy" id="80854"/>
    <lineage>
        <taxon>Bacteria</taxon>
        <taxon>Pseudomonadati</taxon>
        <taxon>Pseudomonadota</taxon>
        <taxon>Gammaproteobacteria</taxon>
        <taxon>Alteromonadales</taxon>
        <taxon>Moritellaceae</taxon>
        <taxon>Moritella</taxon>
    </lineage>
</organism>
<dbReference type="STRING" id="80854.MVIS_1159"/>
<dbReference type="InterPro" id="IPR023772">
    <property type="entry name" value="DNA-bd_HTH_TetR-type_CS"/>
</dbReference>
<dbReference type="EMBL" id="FPLD01000025">
    <property type="protein sequence ID" value="SGY87170.1"/>
    <property type="molecule type" value="Genomic_DNA"/>
</dbReference>
<dbReference type="AlphaFoldDB" id="A0A090IEI1"/>
<accession>A0A090IEI1</accession>
<dbReference type="GeneID" id="61298122"/>
<keyword evidence="9" id="KW-1185">Reference proteome</keyword>
<dbReference type="SUPFAM" id="SSF46689">
    <property type="entry name" value="Homeodomain-like"/>
    <property type="match status" value="1"/>
</dbReference>
<evidence type="ECO:0000313" key="7">
    <source>
        <dbReference type="EMBL" id="SGY87170.1"/>
    </source>
</evidence>
<dbReference type="GO" id="GO:0003677">
    <property type="term" value="F:DNA binding"/>
    <property type="evidence" value="ECO:0007669"/>
    <property type="project" value="UniProtKB-UniRule"/>
</dbReference>
<dbReference type="Gene3D" id="1.10.357.10">
    <property type="entry name" value="Tetracycline Repressor, domain 2"/>
    <property type="match status" value="1"/>
</dbReference>
<dbReference type="EMBL" id="FPLJ01000145">
    <property type="protein sequence ID" value="SGZ03813.1"/>
    <property type="molecule type" value="Genomic_DNA"/>
</dbReference>
<dbReference type="InterPro" id="IPR001647">
    <property type="entry name" value="HTH_TetR"/>
</dbReference>
<evidence type="ECO:0000256" key="2">
    <source>
        <dbReference type="ARBA" id="ARBA00023015"/>
    </source>
</evidence>
<dbReference type="HOGENOM" id="CLU_069356_15_4_6"/>
<evidence type="ECO:0000313" key="8">
    <source>
        <dbReference type="EMBL" id="SGZ03813.1"/>
    </source>
</evidence>
<dbReference type="InterPro" id="IPR036271">
    <property type="entry name" value="Tet_transcr_reg_TetR-rel_C_sf"/>
</dbReference>